<dbReference type="PANTHER" id="PTHR30595:SF6">
    <property type="entry name" value="SCHLAFEN ALBA-2 DOMAIN-CONTAINING PROTEIN"/>
    <property type="match status" value="1"/>
</dbReference>
<dbReference type="InterPro" id="IPR038461">
    <property type="entry name" value="Schlafen_AlbA_2_dom_sf"/>
</dbReference>
<evidence type="ECO:0000313" key="2">
    <source>
        <dbReference type="EMBL" id="PHN06140.1"/>
    </source>
</evidence>
<protein>
    <recommendedName>
        <fullName evidence="1">Schlafen AlbA-2 domain-containing protein</fullName>
    </recommendedName>
</protein>
<dbReference type="AlphaFoldDB" id="A0A2D0NCP0"/>
<dbReference type="RefSeq" id="WP_099150124.1">
    <property type="nucleotide sequence ID" value="NZ_PDUD01000018.1"/>
</dbReference>
<dbReference type="Proteomes" id="UP000223913">
    <property type="component" value="Unassembled WGS sequence"/>
</dbReference>
<sequence length="252" mass="29270">MEINENVLNEMIRNQIEENLHLDYKAADALGKSDGKKKEISKDISAMANSDGGRIIYGIKEFDDKERNHLPEKITPIDRNEFSKEWIEQVINSNISPRINGVKIFSVQLSTNQNNVVYVIDIPKSETAHQASDLRYYKRFNFVSVPMNDYEIRDIMNRGTYPKIDLEFEVQVYTYEPYNPLTPPTFDPLSRRSPIKKTKTSYTLHIYARNNGRHFANYVNAFIEVPASIIEEEDLKGYNYIGNDYIGHPCKF</sequence>
<dbReference type="EMBL" id="PDUD01000018">
    <property type="protein sequence ID" value="PHN06140.1"/>
    <property type="molecule type" value="Genomic_DNA"/>
</dbReference>
<reference evidence="2 3" key="1">
    <citation type="submission" date="2017-10" db="EMBL/GenBank/DDBJ databases">
        <title>The draft genome sequence of Lewinella nigricans NBRC 102662.</title>
        <authorList>
            <person name="Wang K."/>
        </authorList>
    </citation>
    <scope>NUCLEOTIDE SEQUENCE [LARGE SCALE GENOMIC DNA]</scope>
    <source>
        <strain evidence="2 3">NBRC 102662</strain>
    </source>
</reference>
<comment type="caution">
    <text evidence="2">The sequence shown here is derived from an EMBL/GenBank/DDBJ whole genome shotgun (WGS) entry which is preliminary data.</text>
</comment>
<organism evidence="2 3">
    <name type="scientific">Flavilitoribacter nigricans (strain ATCC 23147 / DSM 23189 / NBRC 102662 / NCIMB 1420 / SS-2)</name>
    <name type="common">Lewinella nigricans</name>
    <dbReference type="NCBI Taxonomy" id="1122177"/>
    <lineage>
        <taxon>Bacteria</taxon>
        <taxon>Pseudomonadati</taxon>
        <taxon>Bacteroidota</taxon>
        <taxon>Saprospiria</taxon>
        <taxon>Saprospirales</taxon>
        <taxon>Lewinellaceae</taxon>
        <taxon>Flavilitoribacter</taxon>
    </lineage>
</organism>
<dbReference type="OrthoDB" id="9768354at2"/>
<proteinExistence type="predicted"/>
<dbReference type="Pfam" id="PF04326">
    <property type="entry name" value="SLFN_AlbA_2"/>
    <property type="match status" value="1"/>
</dbReference>
<name>A0A2D0NCP0_FLAN2</name>
<accession>A0A2D0NCP0</accession>
<feature type="domain" description="Schlafen AlbA-2" evidence="1">
    <location>
        <begin position="18"/>
        <end position="146"/>
    </location>
</feature>
<dbReference type="Gene3D" id="3.30.950.30">
    <property type="entry name" value="Schlafen, AAA domain"/>
    <property type="match status" value="1"/>
</dbReference>
<gene>
    <name evidence="2" type="ORF">CRP01_11185</name>
</gene>
<evidence type="ECO:0000259" key="1">
    <source>
        <dbReference type="Pfam" id="PF04326"/>
    </source>
</evidence>
<evidence type="ECO:0000313" key="3">
    <source>
        <dbReference type="Proteomes" id="UP000223913"/>
    </source>
</evidence>
<dbReference type="PANTHER" id="PTHR30595">
    <property type="entry name" value="GLPR-RELATED TRANSCRIPTIONAL REPRESSOR"/>
    <property type="match status" value="1"/>
</dbReference>
<dbReference type="InterPro" id="IPR007421">
    <property type="entry name" value="Schlafen_AlbA_2_dom"/>
</dbReference>
<keyword evidence="3" id="KW-1185">Reference proteome</keyword>